<reference evidence="3" key="1">
    <citation type="journal article" date="2016" name="Nat. Commun.">
        <title>Genome analysis of three Pneumocystis species reveals adaptation mechanisms to life exclusively in mammalian hosts.</title>
        <authorList>
            <person name="Ma L."/>
            <person name="Chen Z."/>
            <person name="Huang D.W."/>
            <person name="Kutty G."/>
            <person name="Ishihara M."/>
            <person name="Wang H."/>
            <person name="Abouelleil A."/>
            <person name="Bishop L."/>
            <person name="Davey E."/>
            <person name="Deng R."/>
            <person name="Deng X."/>
            <person name="Fan L."/>
            <person name="Fantoni G."/>
            <person name="Fitzgerald M."/>
            <person name="Gogineni E."/>
            <person name="Goldberg J.M."/>
            <person name="Handley G."/>
            <person name="Hu X."/>
            <person name="Huber C."/>
            <person name="Jiao X."/>
            <person name="Jones K."/>
            <person name="Levin J.Z."/>
            <person name="Liu Y."/>
            <person name="Macdonald P."/>
            <person name="Melnikov A."/>
            <person name="Raley C."/>
            <person name="Sassi M."/>
            <person name="Sherman B.T."/>
            <person name="Song X."/>
            <person name="Sykes S."/>
            <person name="Tran B."/>
            <person name="Walsh L."/>
            <person name="Xia Y."/>
            <person name="Yang J."/>
            <person name="Young S."/>
            <person name="Zeng Q."/>
            <person name="Zheng X."/>
            <person name="Stephens R."/>
            <person name="Nusbaum C."/>
            <person name="Birren B.W."/>
            <person name="Azadi P."/>
            <person name="Lempicki R.A."/>
            <person name="Cuomo C.A."/>
            <person name="Kovacs J.A."/>
        </authorList>
    </citation>
    <scope>NUCLEOTIDE SEQUENCE [LARGE SCALE GENOMIC DNA]</scope>
    <source>
        <strain evidence="3">B123</strain>
    </source>
</reference>
<comment type="caution">
    <text evidence="2">The sequence shown here is derived from an EMBL/GenBank/DDBJ whole genome shotgun (WGS) entry which is preliminary data.</text>
</comment>
<evidence type="ECO:0000313" key="3">
    <source>
        <dbReference type="Proteomes" id="UP000011958"/>
    </source>
</evidence>
<dbReference type="EMBL" id="AFWA02000017">
    <property type="protein sequence ID" value="EMR08271.2"/>
    <property type="molecule type" value="Genomic_DNA"/>
</dbReference>
<dbReference type="Proteomes" id="UP000011958">
    <property type="component" value="Unassembled WGS sequence"/>
</dbReference>
<dbReference type="HOGENOM" id="CLU_022141_0_0_1"/>
<dbReference type="GeneID" id="19897123"/>
<keyword evidence="1" id="KW-0732">Signal</keyword>
<organism evidence="2 3">
    <name type="scientific">Pneumocystis murina (strain B123)</name>
    <name type="common">Mouse pneumocystis pneumonia agent</name>
    <name type="synonym">Pneumocystis carinii f. sp. muris</name>
    <dbReference type="NCBI Taxonomy" id="1069680"/>
    <lineage>
        <taxon>Eukaryota</taxon>
        <taxon>Fungi</taxon>
        <taxon>Dikarya</taxon>
        <taxon>Ascomycota</taxon>
        <taxon>Taphrinomycotina</taxon>
        <taxon>Pneumocystomycetes</taxon>
        <taxon>Pneumocystaceae</taxon>
        <taxon>Pneumocystis</taxon>
    </lineage>
</organism>
<feature type="signal peptide" evidence="1">
    <location>
        <begin position="1"/>
        <end position="17"/>
    </location>
</feature>
<feature type="chain" id="PRO_5006963422" evidence="1">
    <location>
        <begin position="18"/>
        <end position="543"/>
    </location>
</feature>
<evidence type="ECO:0000256" key="1">
    <source>
        <dbReference type="SAM" id="SignalP"/>
    </source>
</evidence>
<protein>
    <submittedName>
        <fullName evidence="2">Uncharacterized protein</fullName>
    </submittedName>
</protein>
<keyword evidence="3" id="KW-1185">Reference proteome</keyword>
<dbReference type="AlphaFoldDB" id="M7NMD5"/>
<dbReference type="STRING" id="1069680.M7NMD5"/>
<proteinExistence type="predicted"/>
<accession>M7NMD5</accession>
<gene>
    <name evidence="2" type="ORF">PNEG_03436</name>
</gene>
<dbReference type="OrthoDB" id="5464814at2759"/>
<dbReference type="RefSeq" id="XP_019613285.1">
    <property type="nucleotide sequence ID" value="XM_019757757.1"/>
</dbReference>
<evidence type="ECO:0000313" key="2">
    <source>
        <dbReference type="EMBL" id="EMR08271.2"/>
    </source>
</evidence>
<dbReference type="VEuPathDB" id="FungiDB:PNEG_03436"/>
<sequence length="543" mass="62526">MKIILFFLFTFITYVLSGTFGPLGFTELMPPYEPPSIELHFTDNLISGTYSFDDLLIFLTARNDHSCLQHLSNTCEELTKVYGDLSRIGNAVKSICEHQHEACQKLPEVKKELCNLDKVTYEKLKESSFTEEDQCYTTYTKCRFRSRGCFYEYMEQCRKLLYICRYIYSEYELHAYFINLLGNDFSSETFREKLKVTCRDLFDTSDLFVQLCFNPDSLLSDLSITDVFQKAGKLSFFFYSQWSTGALLNAQGLDGGLFLPRTDPSVNPAYFMGYLLGQHGFTSFVSDCVKISQKCLGLGFFPQSAYFCNAESNTHWDTTCKKTEVALLEQHVPNLKKELEYRLSDQQYPEGIFWSGINVNLCTKFLRPCSYLGKLDSTLNSLCDYLRGHCAYGLEIGSSLNIFEYQFRKANLREDSIHNLDLCQQALPQICTSILNKTVDFLAFCLKPSHTCFALMSLYLHRCDELKKGMTEIDLSEKECLIKLQKADTYGSMCPQSEEYLKFLTTCYTNYPQNQYLKNLAASRLKDLTSQEIESEKLDDDGF</sequence>
<name>M7NMD5_PNEMU</name>